<proteinExistence type="predicted"/>
<protein>
    <recommendedName>
        <fullName evidence="6">F-box domain-containing protein</fullName>
    </recommendedName>
</protein>
<dbReference type="Gramene" id="A05p14590.2_BraZ1">
    <property type="protein sequence ID" value="A05p14590.2_BraZ1.CDS"/>
    <property type="gene ID" value="A05g14590.2_BraZ1"/>
</dbReference>
<evidence type="ECO:0000259" key="2">
    <source>
        <dbReference type="Pfam" id="PF00646"/>
    </source>
</evidence>
<dbReference type="InterPro" id="IPR001810">
    <property type="entry name" value="F-box_dom"/>
</dbReference>
<dbReference type="InterPro" id="IPR017451">
    <property type="entry name" value="F-box-assoc_interact_dom"/>
</dbReference>
<evidence type="ECO:0000259" key="3">
    <source>
        <dbReference type="Pfam" id="PF08268"/>
    </source>
</evidence>
<dbReference type="SUPFAM" id="SSF81383">
    <property type="entry name" value="F-box domain"/>
    <property type="match status" value="1"/>
</dbReference>
<dbReference type="Proteomes" id="UP000694005">
    <property type="component" value="Chromosome A05"/>
</dbReference>
<organism evidence="4 5">
    <name type="scientific">Brassica campestris</name>
    <name type="common">Field mustard</name>
    <dbReference type="NCBI Taxonomy" id="3711"/>
    <lineage>
        <taxon>Eukaryota</taxon>
        <taxon>Viridiplantae</taxon>
        <taxon>Streptophyta</taxon>
        <taxon>Embryophyta</taxon>
        <taxon>Tracheophyta</taxon>
        <taxon>Spermatophyta</taxon>
        <taxon>Magnoliopsida</taxon>
        <taxon>eudicotyledons</taxon>
        <taxon>Gunneridae</taxon>
        <taxon>Pentapetalae</taxon>
        <taxon>rosids</taxon>
        <taxon>malvids</taxon>
        <taxon>Brassicales</taxon>
        <taxon>Brassicaceae</taxon>
        <taxon>Brassiceae</taxon>
        <taxon>Brassica</taxon>
    </lineage>
</organism>
<name>A0A8D9DID4_BRACM</name>
<accession>A0A8D9DID4</accession>
<dbReference type="PANTHER" id="PTHR31111:SF109">
    <property type="entry name" value="F-BOX DOMAIN-CONTAINING PROTEIN"/>
    <property type="match status" value="1"/>
</dbReference>
<evidence type="ECO:0008006" key="6">
    <source>
        <dbReference type="Google" id="ProtNLM"/>
    </source>
</evidence>
<evidence type="ECO:0000313" key="5">
    <source>
        <dbReference type="Proteomes" id="UP000694005"/>
    </source>
</evidence>
<feature type="region of interest" description="Disordered" evidence="1">
    <location>
        <begin position="1"/>
        <end position="28"/>
    </location>
</feature>
<dbReference type="InterPro" id="IPR013187">
    <property type="entry name" value="F-box-assoc_dom_typ3"/>
</dbReference>
<sequence>MKQASLSAMKSRRRNVPEDPQTIRRRSSRLSADELLSKMPTDLVIEIFSRLPLKSIAISESPNGLSITNCVSKRWASALGRSDFMELFLTKSLAQPQLLFACQKESELIFLSSPQPKNPDEAVSDHHMSFPFERVDAVSSSVNGYVCITDERISKGRKTPEDVLVICNPSTGQSVTLPKIPKMKKMKRTAKSFFLYDPIEKQHKVLAMAMVDGRDVHQVLTLKGTRNLTWRMIECSVPHYYPGPKCICIDGVLYYGAWGSNNGHILVCFDVRSEKYSSIKAIQGAVEEGATLVNYKGKLASLRAQPNPHAISGTSASFEMWILEDPEKHEWSSRIYKLPPVWKDVVAGEVLFFKGVTATNENFFVPHNFIRSLLCLLLQFRQGKYNKS</sequence>
<dbReference type="InterPro" id="IPR036047">
    <property type="entry name" value="F-box-like_dom_sf"/>
</dbReference>
<feature type="domain" description="F-box" evidence="2">
    <location>
        <begin position="36"/>
        <end position="84"/>
    </location>
</feature>
<dbReference type="Pfam" id="PF08268">
    <property type="entry name" value="FBA_3"/>
    <property type="match status" value="1"/>
</dbReference>
<dbReference type="PANTHER" id="PTHR31111">
    <property type="entry name" value="BNAA05G37150D PROTEIN-RELATED"/>
    <property type="match status" value="1"/>
</dbReference>
<evidence type="ECO:0000256" key="1">
    <source>
        <dbReference type="SAM" id="MobiDB-lite"/>
    </source>
</evidence>
<dbReference type="AlphaFoldDB" id="A0A8D9DID4"/>
<gene>
    <name evidence="4" type="ORF">BRAPAZ1V2_A05P14590.2</name>
</gene>
<dbReference type="EMBL" id="LS974621">
    <property type="protein sequence ID" value="CAG7874938.1"/>
    <property type="molecule type" value="Genomic_DNA"/>
</dbReference>
<reference evidence="4 5" key="1">
    <citation type="submission" date="2021-07" db="EMBL/GenBank/DDBJ databases">
        <authorList>
            <consortium name="Genoscope - CEA"/>
            <person name="William W."/>
        </authorList>
    </citation>
    <scope>NUCLEOTIDE SEQUENCE [LARGE SCALE GENOMIC DNA]</scope>
</reference>
<dbReference type="Pfam" id="PF00646">
    <property type="entry name" value="F-box"/>
    <property type="match status" value="1"/>
</dbReference>
<dbReference type="NCBIfam" id="TIGR01640">
    <property type="entry name" value="F_box_assoc_1"/>
    <property type="match status" value="1"/>
</dbReference>
<feature type="domain" description="F-box associated beta-propeller type 3" evidence="3">
    <location>
        <begin position="98"/>
        <end position="374"/>
    </location>
</feature>
<evidence type="ECO:0000313" key="4">
    <source>
        <dbReference type="EMBL" id="CAG7874938.1"/>
    </source>
</evidence>